<dbReference type="AlphaFoldDB" id="A0AAV0WVL8"/>
<dbReference type="EMBL" id="CARXXK010000002">
    <property type="protein sequence ID" value="CAI6359516.1"/>
    <property type="molecule type" value="Genomic_DNA"/>
</dbReference>
<comment type="caution">
    <text evidence="1">The sequence shown here is derived from an EMBL/GenBank/DDBJ whole genome shotgun (WGS) entry which is preliminary data.</text>
</comment>
<evidence type="ECO:0000313" key="1">
    <source>
        <dbReference type="EMBL" id="CAI6359516.1"/>
    </source>
</evidence>
<gene>
    <name evidence="1" type="ORF">MEUPH1_LOCUS14920</name>
</gene>
<organism evidence="1 2">
    <name type="scientific">Macrosiphum euphorbiae</name>
    <name type="common">potato aphid</name>
    <dbReference type="NCBI Taxonomy" id="13131"/>
    <lineage>
        <taxon>Eukaryota</taxon>
        <taxon>Metazoa</taxon>
        <taxon>Ecdysozoa</taxon>
        <taxon>Arthropoda</taxon>
        <taxon>Hexapoda</taxon>
        <taxon>Insecta</taxon>
        <taxon>Pterygota</taxon>
        <taxon>Neoptera</taxon>
        <taxon>Paraneoptera</taxon>
        <taxon>Hemiptera</taxon>
        <taxon>Sternorrhyncha</taxon>
        <taxon>Aphidomorpha</taxon>
        <taxon>Aphidoidea</taxon>
        <taxon>Aphididae</taxon>
        <taxon>Macrosiphini</taxon>
        <taxon>Macrosiphum</taxon>
    </lineage>
</organism>
<sequence length="126" mass="14637">MIDALGRLYTVHPNNLECFYLRLLLLNVRGPTSFEELRTVDGQVCATYRAACQELNLLENDAHWDISLADGSNIAQPQQIRTLFAIILTTCFPSNPKDLWEKYRDYMSEDFLHRLRTSNQIPDIQF</sequence>
<evidence type="ECO:0000313" key="2">
    <source>
        <dbReference type="Proteomes" id="UP001160148"/>
    </source>
</evidence>
<proteinExistence type="predicted"/>
<protein>
    <submittedName>
        <fullName evidence="1">Uncharacterized protein</fullName>
    </submittedName>
</protein>
<dbReference type="Proteomes" id="UP001160148">
    <property type="component" value="Unassembled WGS sequence"/>
</dbReference>
<accession>A0AAV0WVL8</accession>
<dbReference type="PANTHER" id="PTHR10492">
    <property type="match status" value="1"/>
</dbReference>
<name>A0AAV0WVL8_9HEMI</name>
<keyword evidence="2" id="KW-1185">Reference proteome</keyword>
<reference evidence="1 2" key="1">
    <citation type="submission" date="2023-01" db="EMBL/GenBank/DDBJ databases">
        <authorList>
            <person name="Whitehead M."/>
        </authorList>
    </citation>
    <scope>NUCLEOTIDE SEQUENCE [LARGE SCALE GENOMIC DNA]</scope>
</reference>